<sequence length="216" mass="22853">MIRFLALALALVLCGVAALSGCQIVFEDENAPAEIPAGPDGDDARNTARLEESFEAELLPLVAQRALDLEGLRTALSAGLDSAGEAHANRGAGQGAAWNFALRDEGRVVANRLDSSARTADVDVDGDGESDLRLQLGPVIRGTALRDAAPFYNFDDFRDQIEFAKLARAINDRIKPALVAVEDVPVGATVRFTGVVPLKAADGDLVVTPIDFEVVE</sequence>
<dbReference type="AlphaFoldDB" id="A0A1I6DHW9"/>
<dbReference type="EMBL" id="FOYI01000003">
    <property type="protein sequence ID" value="SFR04981.1"/>
    <property type="molecule type" value="Genomic_DNA"/>
</dbReference>
<dbReference type="InterPro" id="IPR014582">
    <property type="entry name" value="UCP033535_lipo"/>
</dbReference>
<dbReference type="STRING" id="871652.SAMN04515673_103280"/>
<accession>A0A1I6DHW9</accession>
<dbReference type="PIRSF" id="PIRSF033535">
    <property type="entry name" value="UCP033535_plp"/>
    <property type="match status" value="1"/>
</dbReference>
<dbReference type="PROSITE" id="PS51257">
    <property type="entry name" value="PROKAR_LIPOPROTEIN"/>
    <property type="match status" value="1"/>
</dbReference>
<keyword evidence="3" id="KW-1185">Reference proteome</keyword>
<organism evidence="2 3">
    <name type="scientific">Poseidonocella sedimentorum</name>
    <dbReference type="NCBI Taxonomy" id="871652"/>
    <lineage>
        <taxon>Bacteria</taxon>
        <taxon>Pseudomonadati</taxon>
        <taxon>Pseudomonadota</taxon>
        <taxon>Alphaproteobacteria</taxon>
        <taxon>Rhodobacterales</taxon>
        <taxon>Roseobacteraceae</taxon>
        <taxon>Poseidonocella</taxon>
    </lineage>
</organism>
<keyword evidence="1" id="KW-0732">Signal</keyword>
<gene>
    <name evidence="2" type="ORF">SAMN04515673_103280</name>
</gene>
<feature type="chain" id="PRO_5011734022" evidence="1">
    <location>
        <begin position="21"/>
        <end position="216"/>
    </location>
</feature>
<feature type="signal peptide" evidence="1">
    <location>
        <begin position="1"/>
        <end position="20"/>
    </location>
</feature>
<name>A0A1I6DHW9_9RHOB</name>
<dbReference type="OrthoDB" id="6631333at2"/>
<reference evidence="2 3" key="1">
    <citation type="submission" date="2016-10" db="EMBL/GenBank/DDBJ databases">
        <authorList>
            <person name="de Groot N.N."/>
        </authorList>
    </citation>
    <scope>NUCLEOTIDE SEQUENCE [LARGE SCALE GENOMIC DNA]</scope>
    <source>
        <strain evidence="3">KMM 9023,NRIC 0796,JCM 17311,KCTC 23692</strain>
    </source>
</reference>
<keyword evidence="2" id="KW-0449">Lipoprotein</keyword>
<evidence type="ECO:0000256" key="1">
    <source>
        <dbReference type="SAM" id="SignalP"/>
    </source>
</evidence>
<evidence type="ECO:0000313" key="3">
    <source>
        <dbReference type="Proteomes" id="UP000199302"/>
    </source>
</evidence>
<dbReference type="RefSeq" id="WP_092078301.1">
    <property type="nucleotide sequence ID" value="NZ_FOYI01000003.1"/>
</dbReference>
<dbReference type="Proteomes" id="UP000199302">
    <property type="component" value="Unassembled WGS sequence"/>
</dbReference>
<dbReference type="Pfam" id="PF10054">
    <property type="entry name" value="DUF2291"/>
    <property type="match status" value="1"/>
</dbReference>
<protein>
    <submittedName>
        <fullName evidence="2">Predicted lipoprotein</fullName>
    </submittedName>
</protein>
<dbReference type="InterPro" id="IPR036215">
    <property type="entry name" value="TM0957-like_sf"/>
</dbReference>
<evidence type="ECO:0000313" key="2">
    <source>
        <dbReference type="EMBL" id="SFR04981.1"/>
    </source>
</evidence>
<proteinExistence type="predicted"/>
<dbReference type="SUPFAM" id="SSF141318">
    <property type="entry name" value="TM0957-like"/>
    <property type="match status" value="1"/>
</dbReference>